<evidence type="ECO:0000313" key="4">
    <source>
        <dbReference type="EMBL" id="GGU91261.1"/>
    </source>
</evidence>
<evidence type="ECO:0000313" key="3">
    <source>
        <dbReference type="EMBL" id="GFH78518.1"/>
    </source>
</evidence>
<sequence>MQRPADTASSGVAQQPRPAEVARWLAGRQWPVHPLTPGRKTPVANCKQCRTRSHEPSNCPCHARGLWCHSFHSATTELARIEAWWGRTPSAGVGVSCGPAHLVVLDIDAHAAQVPARERLLPGIGIPEQVDLAGLASGFDTLALLAAYRQEPNPAEDESTLRVRTPSGGLHIWYVNSEPAVRYRSSTGSSPRTALAWQVDVRAHGGYVVAPSTRTTAGVYTPLGTTRDPAPLPAWLAAELRRTGHVIQAPPVPAPRSHRQARPLRTGAPQALLQSFIETVRECADQAEGTGFTEKLNRAAYTAGGLVGAGHLNQAEARQCLTEAAHYARPHQIRRSESIIDAALSAGASRPFHPKGLA</sequence>
<reference evidence="4" key="3">
    <citation type="submission" date="2020-09" db="EMBL/GenBank/DDBJ databases">
        <authorList>
            <person name="Sun Q."/>
            <person name="Ohkuma M."/>
        </authorList>
    </citation>
    <scope>NUCLEOTIDE SEQUENCE</scope>
    <source>
        <strain evidence="4">JCM 4136</strain>
    </source>
</reference>
<dbReference type="EMBL" id="BMSC01000025">
    <property type="protein sequence ID" value="GGU91261.1"/>
    <property type="molecule type" value="Genomic_DNA"/>
</dbReference>
<gene>
    <name evidence="4" type="ORF">GCM10010227_53090</name>
    <name evidence="3" type="ORF">Sgou_31880</name>
</gene>
<protein>
    <recommendedName>
        <fullName evidence="2">DNA primase/polymerase bifunctional N-terminal domain-containing protein</fullName>
    </recommendedName>
</protein>
<dbReference type="Proteomes" id="UP000480804">
    <property type="component" value="Unassembled WGS sequence"/>
</dbReference>
<dbReference type="AlphaFoldDB" id="A0A8H9HZJ4"/>
<accession>A0A8H9HZJ4</accession>
<dbReference type="SUPFAM" id="SSF56747">
    <property type="entry name" value="Prim-pol domain"/>
    <property type="match status" value="1"/>
</dbReference>
<proteinExistence type="predicted"/>
<reference evidence="3 5" key="2">
    <citation type="submission" date="2020-02" db="EMBL/GenBank/DDBJ databases">
        <title>Whole genome shotgun sequence of Streptomyces gougerotii NBRC 13043.</title>
        <authorList>
            <person name="Ichikawa N."/>
            <person name="Komaki H."/>
            <person name="Tamura T."/>
        </authorList>
    </citation>
    <scope>NUCLEOTIDE SEQUENCE [LARGE SCALE GENOMIC DNA]</scope>
    <source>
        <strain evidence="3 5">NBRC 13043</strain>
    </source>
</reference>
<organism evidence="4 6">
    <name type="scientific">Streptomyces gougerotii</name>
    <dbReference type="NCBI Taxonomy" id="53448"/>
    <lineage>
        <taxon>Bacteria</taxon>
        <taxon>Bacillati</taxon>
        <taxon>Actinomycetota</taxon>
        <taxon>Actinomycetes</taxon>
        <taxon>Kitasatosporales</taxon>
        <taxon>Streptomycetaceae</taxon>
        <taxon>Streptomyces</taxon>
        <taxon>Streptomyces diastaticus group</taxon>
    </lineage>
</organism>
<dbReference type="InterPro" id="IPR015330">
    <property type="entry name" value="DNA_primase/pol_bifunc_N"/>
</dbReference>
<evidence type="ECO:0000259" key="2">
    <source>
        <dbReference type="SMART" id="SM00943"/>
    </source>
</evidence>
<dbReference type="CDD" id="cd04859">
    <property type="entry name" value="Prim_Pol"/>
    <property type="match status" value="1"/>
</dbReference>
<comment type="caution">
    <text evidence="4">The sequence shown here is derived from an EMBL/GenBank/DDBJ whole genome shotgun (WGS) entry which is preliminary data.</text>
</comment>
<dbReference type="Pfam" id="PF09250">
    <property type="entry name" value="Prim-Pol"/>
    <property type="match status" value="1"/>
</dbReference>
<evidence type="ECO:0000313" key="6">
    <source>
        <dbReference type="Proteomes" id="UP000660975"/>
    </source>
</evidence>
<evidence type="ECO:0000313" key="5">
    <source>
        <dbReference type="Proteomes" id="UP000480804"/>
    </source>
</evidence>
<dbReference type="SMART" id="SM00943">
    <property type="entry name" value="Prim-Pol"/>
    <property type="match status" value="1"/>
</dbReference>
<feature type="domain" description="DNA primase/polymerase bifunctional N-terminal" evidence="2">
    <location>
        <begin position="22"/>
        <end position="236"/>
    </location>
</feature>
<dbReference type="Proteomes" id="UP000660975">
    <property type="component" value="Unassembled WGS sequence"/>
</dbReference>
<name>A0A8H9HZJ4_9ACTN</name>
<keyword evidence="5" id="KW-1185">Reference proteome</keyword>
<evidence type="ECO:0000256" key="1">
    <source>
        <dbReference type="SAM" id="MobiDB-lite"/>
    </source>
</evidence>
<dbReference type="EMBL" id="BLLO01000018">
    <property type="protein sequence ID" value="GFH78518.1"/>
    <property type="molecule type" value="Genomic_DNA"/>
</dbReference>
<feature type="region of interest" description="Disordered" evidence="1">
    <location>
        <begin position="1"/>
        <end position="20"/>
    </location>
</feature>
<reference evidence="4" key="1">
    <citation type="journal article" date="2014" name="Int. J. Syst. Evol. Microbiol.">
        <title>Complete genome sequence of Corynebacterium casei LMG S-19264T (=DSM 44701T), isolated from a smear-ripened cheese.</title>
        <authorList>
            <consortium name="US DOE Joint Genome Institute (JGI-PGF)"/>
            <person name="Walter F."/>
            <person name="Albersmeier A."/>
            <person name="Kalinowski J."/>
            <person name="Ruckert C."/>
        </authorList>
    </citation>
    <scope>NUCLEOTIDE SEQUENCE</scope>
    <source>
        <strain evidence="4">JCM 4136</strain>
    </source>
</reference>